<dbReference type="RefSeq" id="WP_133065100.1">
    <property type="nucleotide sequence ID" value="NZ_FXZK01000029.1"/>
</dbReference>
<organism evidence="1 2">
    <name type="scientific">Flavimaricola marinus</name>
    <dbReference type="NCBI Taxonomy" id="1819565"/>
    <lineage>
        <taxon>Bacteria</taxon>
        <taxon>Pseudomonadati</taxon>
        <taxon>Pseudomonadota</taxon>
        <taxon>Alphaproteobacteria</taxon>
        <taxon>Rhodobacterales</taxon>
        <taxon>Paracoccaceae</taxon>
        <taxon>Flavimaricola</taxon>
    </lineage>
</organism>
<gene>
    <name evidence="1" type="ORF">LOM8899_04533</name>
</gene>
<evidence type="ECO:0000313" key="1">
    <source>
        <dbReference type="EMBL" id="SMY10358.1"/>
    </source>
</evidence>
<keyword evidence="2" id="KW-1185">Reference proteome</keyword>
<reference evidence="1 2" key="1">
    <citation type="submission" date="2017-05" db="EMBL/GenBank/DDBJ databases">
        <authorList>
            <person name="Song R."/>
            <person name="Chenine A.L."/>
            <person name="Ruprecht R.M."/>
        </authorList>
    </citation>
    <scope>NUCLEOTIDE SEQUENCE [LARGE SCALE GENOMIC DNA]</scope>
    <source>
        <strain evidence="1 2">CECT 8899</strain>
    </source>
</reference>
<dbReference type="Gene3D" id="3.40.50.2000">
    <property type="entry name" value="Glycogen Phosphorylase B"/>
    <property type="match status" value="1"/>
</dbReference>
<evidence type="ECO:0000313" key="2">
    <source>
        <dbReference type="Proteomes" id="UP000201613"/>
    </source>
</evidence>
<evidence type="ECO:0008006" key="3">
    <source>
        <dbReference type="Google" id="ProtNLM"/>
    </source>
</evidence>
<dbReference type="Gene3D" id="3.40.50.11190">
    <property type="match status" value="1"/>
</dbReference>
<dbReference type="Proteomes" id="UP000201613">
    <property type="component" value="Unassembled WGS sequence"/>
</dbReference>
<dbReference type="OrthoDB" id="8549922at2"/>
<proteinExistence type="predicted"/>
<dbReference type="AlphaFoldDB" id="A0A238LL48"/>
<accession>A0A238LL48</accession>
<dbReference type="PANTHER" id="PTHR21015:SF22">
    <property type="entry name" value="GLYCOSYLTRANSFERASE"/>
    <property type="match status" value="1"/>
</dbReference>
<name>A0A238LL48_9RHOB</name>
<sequence>MTPNMQNGVPLTGLVCDDVDAVAQLIGGQLRSNGERFVSGRDAFTICEVASRLIVTSQDIFLSDLKRFQTTDKPVDLVIRRPRFGETDSDWETNLNLIKHILARERRPELRLLAVTEAAAQEIDTLLGFPVEGLALLPAVAPQTSQALVEGRIVRLPKTSGTDTMPLADVNWWRLRKTASFTCAPNSPLDVQDLVAFATPEGKPEIPKTGQSNAFLFVVSNGVGLGHLTRLLAVAKQLKGRVLFWSYSQAAQLIEEQGFPVVVRMTAEHLGASVDSWNAWEAADITAFVGENSINAIVYDGSSPPKGILDALVRPELGDTDFIWLRRGMWHQEADTYPLSKTHHCSLVIEPRDLAHAADVGPTRTITPAHLGSCKFLQVPPVVATRLDELLSRRKARSALNHWSFRPLCLLNLGGESLADHAPLLALIKRLAAKEKIRFLWLRSPFSSTSAPATGTVQQLRKFPIAPLLNAFDGIITAAGYNSFHEVLTLSRAPVLFAPNRNARLDDQYARATFAVDQGWAQMIDPEDVKSSEMQIKEFLGLVGKKTISRDALSIGDGASNIANAITDFAQGYDGDAW</sequence>
<dbReference type="SUPFAM" id="SSF53756">
    <property type="entry name" value="UDP-Glycosyltransferase/glycogen phosphorylase"/>
    <property type="match status" value="1"/>
</dbReference>
<protein>
    <recommendedName>
        <fullName evidence="3">UDP-N-acetylglucosamine--N-acetylmuramyl-(Pentapeptide) pyrophosphoryl-undecaprenol N-acetylglucosamine transferase</fullName>
    </recommendedName>
</protein>
<dbReference type="EMBL" id="FXZK01000029">
    <property type="protein sequence ID" value="SMY10358.1"/>
    <property type="molecule type" value="Genomic_DNA"/>
</dbReference>
<dbReference type="GO" id="GO:0016757">
    <property type="term" value="F:glycosyltransferase activity"/>
    <property type="evidence" value="ECO:0007669"/>
    <property type="project" value="TreeGrafter"/>
</dbReference>
<dbReference type="PANTHER" id="PTHR21015">
    <property type="entry name" value="UDP-N-ACETYLGLUCOSAMINE--N-ACETYLMURAMYL-(PENTAPEPTIDE) PYROPHOSPHORYL-UNDECAPRENOL N-ACETYLGLUCOSAMINE TRANSFERASE 1"/>
    <property type="match status" value="1"/>
</dbReference>